<dbReference type="AlphaFoldDB" id="A0A4V3D8U3"/>
<dbReference type="RefSeq" id="WP_133741215.1">
    <property type="nucleotide sequence ID" value="NZ_SNYN01000005.1"/>
</dbReference>
<evidence type="ECO:0000313" key="2">
    <source>
        <dbReference type="Proteomes" id="UP000295281"/>
    </source>
</evidence>
<evidence type="ECO:0000313" key="1">
    <source>
        <dbReference type="EMBL" id="TDQ53121.1"/>
    </source>
</evidence>
<reference evidence="1 2" key="1">
    <citation type="submission" date="2019-03" db="EMBL/GenBank/DDBJ databases">
        <title>Genomic Encyclopedia of Type Strains, Phase IV (KMG-IV): sequencing the most valuable type-strain genomes for metagenomic binning, comparative biology and taxonomic classification.</title>
        <authorList>
            <person name="Goeker M."/>
        </authorList>
    </citation>
    <scope>NUCLEOTIDE SEQUENCE [LARGE SCALE GENOMIC DNA]</scope>
    <source>
        <strain evidence="1 2">DSM 46770</strain>
    </source>
</reference>
<comment type="caution">
    <text evidence="1">The sequence shown here is derived from an EMBL/GenBank/DDBJ whole genome shotgun (WGS) entry which is preliminary data.</text>
</comment>
<sequence length="201" mass="21701">MTVVEPTGPVAFTVLDSTVRPFAEVVLRKLGSSQSMAEKLVEGIMAELGLGSDVAFNAGWIAQEPVGNALRHATAPFVLQLRGNRDVRGAYVAVCLVDALPVPVDMARYIRSCRPLTFENLDALPLNAPALEHRRGLAMIVSISDGPGCEIWPSWKAVWSAMRVSSGAQDHLPCRYGSVWPCSGAPVRTTHQRSTNPPVRT</sequence>
<dbReference type="EMBL" id="SNYN01000005">
    <property type="protein sequence ID" value="TDQ53121.1"/>
    <property type="molecule type" value="Genomic_DNA"/>
</dbReference>
<proteinExistence type="predicted"/>
<accession>A0A4V3D8U3</accession>
<dbReference type="Gene3D" id="3.30.565.10">
    <property type="entry name" value="Histidine kinase-like ATPase, C-terminal domain"/>
    <property type="match status" value="1"/>
</dbReference>
<gene>
    <name evidence="1" type="ORF">EV190_105243</name>
</gene>
<keyword evidence="2" id="KW-1185">Reference proteome</keyword>
<organism evidence="1 2">
    <name type="scientific">Actinorugispora endophytica</name>
    <dbReference type="NCBI Taxonomy" id="1605990"/>
    <lineage>
        <taxon>Bacteria</taxon>
        <taxon>Bacillati</taxon>
        <taxon>Actinomycetota</taxon>
        <taxon>Actinomycetes</taxon>
        <taxon>Streptosporangiales</taxon>
        <taxon>Nocardiopsidaceae</taxon>
        <taxon>Actinorugispora</taxon>
    </lineage>
</organism>
<dbReference type="Proteomes" id="UP000295281">
    <property type="component" value="Unassembled WGS sequence"/>
</dbReference>
<dbReference type="InterPro" id="IPR036890">
    <property type="entry name" value="HATPase_C_sf"/>
</dbReference>
<name>A0A4V3D8U3_9ACTN</name>
<protein>
    <submittedName>
        <fullName evidence="1">Uncharacterized protein</fullName>
    </submittedName>
</protein>